<accession>A0A841REK3</accession>
<sequence>MGNSESSVKIGKKAFLGSVIIIFVLMIISGIMGRILPAGSFDRVVDGAREVVVSGSFHYTEAPDYPIWRWLTAPVEVLWGADSLTIITLSLLIIFISGSVTVLETAGVITYILDELVEKFRSRKYLLMAMIIFLFMFLASFLGIYEGLVPLILFIVPLAHSLGWDSLTGLGMSLMPLAFGFSSAVTNPFTIGVAQKIAELPLFSGAWYRIIFFVVVYFFVYLFVSTYAKKIERKPELSIVYKEDLEVKRTEGELHKTKLSDSEKKKMSRAVIWFTLSMTAAIIMVLLSSMVSALSDLAFPLMGLFFLIGGIGSAFLVGIKGRNILRFFGRGTLGILPGILLVLMAYSVKHIIDQAQITDTILYLASGAISKASPDAAAFLVYALTLGMNFFIGSASAKAFLMMPILTPLADLVGITRQTAVLAFDFGDGFSNMVYPSNALLLIALGFTVVSYPKWIRWTFPLQLVMLGLTCAFLWGAVQFGFGPF</sequence>
<evidence type="ECO:0000256" key="1">
    <source>
        <dbReference type="ARBA" id="ARBA00004651"/>
    </source>
</evidence>
<feature type="transmembrane region" description="Helical" evidence="6">
    <location>
        <begin position="14"/>
        <end position="36"/>
    </location>
</feature>
<gene>
    <name evidence="7" type="ORF">HNR50_003110</name>
</gene>
<feature type="transmembrane region" description="Helical" evidence="6">
    <location>
        <begin position="433"/>
        <end position="452"/>
    </location>
</feature>
<dbReference type="Pfam" id="PF03606">
    <property type="entry name" value="DcuC"/>
    <property type="match status" value="1"/>
</dbReference>
<dbReference type="EMBL" id="JACHGJ010000006">
    <property type="protein sequence ID" value="MBB6481430.1"/>
    <property type="molecule type" value="Genomic_DNA"/>
</dbReference>
<evidence type="ECO:0000256" key="2">
    <source>
        <dbReference type="ARBA" id="ARBA00022475"/>
    </source>
</evidence>
<dbReference type="GO" id="GO:0005886">
    <property type="term" value="C:plasma membrane"/>
    <property type="evidence" value="ECO:0007669"/>
    <property type="project" value="UniProtKB-SubCell"/>
</dbReference>
<feature type="transmembrane region" description="Helical" evidence="6">
    <location>
        <begin position="270"/>
        <end position="291"/>
    </location>
</feature>
<feature type="transmembrane region" description="Helical" evidence="6">
    <location>
        <begin position="86"/>
        <end position="113"/>
    </location>
</feature>
<evidence type="ECO:0000313" key="8">
    <source>
        <dbReference type="Proteomes" id="UP000587760"/>
    </source>
</evidence>
<dbReference type="PANTHER" id="PTHR43652">
    <property type="entry name" value="BASIC AMINO ACID ANTIPORTER YFCC-RELATED"/>
    <property type="match status" value="1"/>
</dbReference>
<protein>
    <submittedName>
        <fullName evidence="7">Putative ion transporter superfamily protein YfcC</fullName>
    </submittedName>
</protein>
<proteinExistence type="predicted"/>
<evidence type="ECO:0000256" key="6">
    <source>
        <dbReference type="SAM" id="Phobius"/>
    </source>
</evidence>
<feature type="transmembrane region" description="Helical" evidence="6">
    <location>
        <begin position="464"/>
        <end position="482"/>
    </location>
</feature>
<reference evidence="7 8" key="1">
    <citation type="submission" date="2020-08" db="EMBL/GenBank/DDBJ databases">
        <title>Genomic Encyclopedia of Type Strains, Phase IV (KMG-IV): sequencing the most valuable type-strain genomes for metagenomic binning, comparative biology and taxonomic classification.</title>
        <authorList>
            <person name="Goeker M."/>
        </authorList>
    </citation>
    <scope>NUCLEOTIDE SEQUENCE [LARGE SCALE GENOMIC DNA]</scope>
    <source>
        <strain evidence="7 8">DSM 2461</strain>
    </source>
</reference>
<feature type="transmembrane region" description="Helical" evidence="6">
    <location>
        <begin position="399"/>
        <end position="421"/>
    </location>
</feature>
<dbReference type="PANTHER" id="PTHR43652:SF2">
    <property type="entry name" value="BASIC AMINO ACID ANTIPORTER YFCC-RELATED"/>
    <property type="match status" value="1"/>
</dbReference>
<keyword evidence="3 6" id="KW-0812">Transmembrane</keyword>
<evidence type="ECO:0000313" key="7">
    <source>
        <dbReference type="EMBL" id="MBB6481430.1"/>
    </source>
</evidence>
<dbReference type="Proteomes" id="UP000587760">
    <property type="component" value="Unassembled WGS sequence"/>
</dbReference>
<keyword evidence="4 6" id="KW-1133">Transmembrane helix</keyword>
<dbReference type="AlphaFoldDB" id="A0A841REK3"/>
<feature type="transmembrane region" description="Helical" evidence="6">
    <location>
        <begin position="297"/>
        <end position="319"/>
    </location>
</feature>
<keyword evidence="5 6" id="KW-0472">Membrane</keyword>
<name>A0A841REK3_9SPIO</name>
<feature type="transmembrane region" description="Helical" evidence="6">
    <location>
        <begin position="372"/>
        <end position="392"/>
    </location>
</feature>
<evidence type="ECO:0000256" key="4">
    <source>
        <dbReference type="ARBA" id="ARBA00022989"/>
    </source>
</evidence>
<comment type="caution">
    <text evidence="7">The sequence shown here is derived from an EMBL/GenBank/DDBJ whole genome shotgun (WGS) entry which is preliminary data.</text>
</comment>
<dbReference type="InterPro" id="IPR051679">
    <property type="entry name" value="DASS-Related_Transporters"/>
</dbReference>
<evidence type="ECO:0000256" key="3">
    <source>
        <dbReference type="ARBA" id="ARBA00022692"/>
    </source>
</evidence>
<dbReference type="RefSeq" id="WP_184747677.1">
    <property type="nucleotide sequence ID" value="NZ_JACHGJ010000006.1"/>
</dbReference>
<evidence type="ECO:0000256" key="5">
    <source>
        <dbReference type="ARBA" id="ARBA00023136"/>
    </source>
</evidence>
<feature type="transmembrane region" description="Helical" evidence="6">
    <location>
        <begin position="206"/>
        <end position="224"/>
    </location>
</feature>
<dbReference type="InterPro" id="IPR018385">
    <property type="entry name" value="C4_dicarb_anaerob_car-like"/>
</dbReference>
<feature type="transmembrane region" description="Helical" evidence="6">
    <location>
        <begin position="125"/>
        <end position="145"/>
    </location>
</feature>
<feature type="transmembrane region" description="Helical" evidence="6">
    <location>
        <begin position="331"/>
        <end position="352"/>
    </location>
</feature>
<comment type="subcellular location">
    <subcellularLocation>
        <location evidence="1">Cell membrane</location>
        <topology evidence="1">Multi-pass membrane protein</topology>
    </subcellularLocation>
</comment>
<organism evidence="7 8">
    <name type="scientific">Spirochaeta isovalerica</name>
    <dbReference type="NCBI Taxonomy" id="150"/>
    <lineage>
        <taxon>Bacteria</taxon>
        <taxon>Pseudomonadati</taxon>
        <taxon>Spirochaetota</taxon>
        <taxon>Spirochaetia</taxon>
        <taxon>Spirochaetales</taxon>
        <taxon>Spirochaetaceae</taxon>
        <taxon>Spirochaeta</taxon>
    </lineage>
</organism>
<keyword evidence="8" id="KW-1185">Reference proteome</keyword>
<keyword evidence="2" id="KW-1003">Cell membrane</keyword>